<dbReference type="Proteomes" id="UP000887580">
    <property type="component" value="Unplaced"/>
</dbReference>
<dbReference type="WBParaSite" id="PS1159_v2.g20960.t1">
    <property type="protein sequence ID" value="PS1159_v2.g20960.t1"/>
    <property type="gene ID" value="PS1159_v2.g20960"/>
</dbReference>
<evidence type="ECO:0000313" key="1">
    <source>
        <dbReference type="Proteomes" id="UP000887580"/>
    </source>
</evidence>
<organism evidence="1 2">
    <name type="scientific">Panagrolaimus sp. PS1159</name>
    <dbReference type="NCBI Taxonomy" id="55785"/>
    <lineage>
        <taxon>Eukaryota</taxon>
        <taxon>Metazoa</taxon>
        <taxon>Ecdysozoa</taxon>
        <taxon>Nematoda</taxon>
        <taxon>Chromadorea</taxon>
        <taxon>Rhabditida</taxon>
        <taxon>Tylenchina</taxon>
        <taxon>Panagrolaimomorpha</taxon>
        <taxon>Panagrolaimoidea</taxon>
        <taxon>Panagrolaimidae</taxon>
        <taxon>Panagrolaimus</taxon>
    </lineage>
</organism>
<accession>A0AC35FUA5</accession>
<evidence type="ECO:0000313" key="2">
    <source>
        <dbReference type="WBParaSite" id="PS1159_v2.g20960.t1"/>
    </source>
</evidence>
<reference evidence="2" key="1">
    <citation type="submission" date="2022-11" db="UniProtKB">
        <authorList>
            <consortium name="WormBaseParasite"/>
        </authorList>
    </citation>
    <scope>IDENTIFICATION</scope>
</reference>
<protein>
    <submittedName>
        <fullName evidence="2">Uncharacterized protein</fullName>
    </submittedName>
</protein>
<proteinExistence type="predicted"/>
<name>A0AC35FUA5_9BILA</name>
<sequence>MDLLMTEGICSVCGDKSAGKHYGVAACYGCKGFFRRTIRAKQTYSCRFEQRCLIDKDQRNACRACRFQRCLEVGMEPEAIRPDRDVIGKQKNPRKRKLKREENNCLPSPTDENIDHSYNFFDRADIILNMLTTIETKNPLQQDYSSPIGISSNFLRIKADPDASVLTLFQNPTSLNACRIPMPGEPGRIATVEQFHHAMRRYVVIACDWINAIFDMAQVSKVTPSNEMAMEKLIMLKNTFSSFCVLQKATQTARMMASTDIHDCLVLSNGSLIPRELPRHLHELQFFSNNIISKLIDELVIPFRKYGLNETEKAVLTVFTLMESESRGMSESTAKKLTEFKNSLHLSFFGQPWESMNSMNRYAGLILLLPTVARFSATYIENVQIAKMFGVQPIDSYVLEIMLNDVSDSGDSQEFEKNHRRLDVTTQTNSYESEELGRIGNELVALGLDLSDNPPIIPSTHTSAHSSPLHRQQSLIIDSNQNTHEMISPPCYSQSSTTSSVISSITPTSSSSINSHKPPPLIVNQNNSASSEHLSNFHSPSHNPIVSAPV</sequence>